<dbReference type="InterPro" id="IPR004195">
    <property type="entry name" value="Head_decoration_D"/>
</dbReference>
<proteinExistence type="predicted"/>
<reference evidence="1" key="1">
    <citation type="submission" date="2021-02" db="EMBL/GenBank/DDBJ databases">
        <title>Infant gut strain persistence is associated with maternal origin, phylogeny, and functional potential including surface adhesion and iron acquisition.</title>
        <authorList>
            <person name="Lou Y.C."/>
        </authorList>
    </citation>
    <scope>NUCLEOTIDE SEQUENCE</scope>
    <source>
        <strain evidence="1">L2_039_000G1_dasL2_039_000G1_maxbin2.maxbin.077</strain>
    </source>
</reference>
<dbReference type="AlphaFoldDB" id="A0A9E1GLD8"/>
<dbReference type="Gene3D" id="2.40.300.10">
    <property type="entry name" value="Head decoration protein D"/>
    <property type="match status" value="1"/>
</dbReference>
<accession>A0A9E1GLD8</accession>
<dbReference type="EMBL" id="JAGZYH010000036">
    <property type="protein sequence ID" value="MBS6622481.1"/>
    <property type="molecule type" value="Genomic_DNA"/>
</dbReference>
<evidence type="ECO:0000313" key="1">
    <source>
        <dbReference type="EMBL" id="MBS6622481.1"/>
    </source>
</evidence>
<dbReference type="Pfam" id="PF02924">
    <property type="entry name" value="HDPD"/>
    <property type="match status" value="1"/>
</dbReference>
<name>A0A9E1GLD8_9FIRM</name>
<organism evidence="1 2">
    <name type="scientific">Faecalibacterium prausnitzii</name>
    <dbReference type="NCBI Taxonomy" id="853"/>
    <lineage>
        <taxon>Bacteria</taxon>
        <taxon>Bacillati</taxon>
        <taxon>Bacillota</taxon>
        <taxon>Clostridia</taxon>
        <taxon>Eubacteriales</taxon>
        <taxon>Oscillospiraceae</taxon>
        <taxon>Faecalibacterium</taxon>
    </lineage>
</organism>
<sequence>MATKMLSEKLGEVEYDNLIVGLTPPKRVGAGKIASTGSKEATYTRGTVFAKSAKDGKLYILGSTAASGDTLTADCILTDDVTVPATGDATTTVYLAGCFNPDKLVVKDEYTMTEADKSALRMNGIAVLPVTEM</sequence>
<protein>
    <submittedName>
        <fullName evidence="1">Head decoration protein</fullName>
    </submittedName>
</protein>
<dbReference type="Proteomes" id="UP000811365">
    <property type="component" value="Unassembled WGS sequence"/>
</dbReference>
<gene>
    <name evidence="1" type="ORF">KH315_10030</name>
</gene>
<comment type="caution">
    <text evidence="1">The sequence shown here is derived from an EMBL/GenBank/DDBJ whole genome shotgun (WGS) entry which is preliminary data.</text>
</comment>
<evidence type="ECO:0000313" key="2">
    <source>
        <dbReference type="Proteomes" id="UP000811365"/>
    </source>
</evidence>